<dbReference type="RefSeq" id="WP_045446093.1">
    <property type="nucleotide sequence ID" value="NZ_BBIO01000008.1"/>
</dbReference>
<evidence type="ECO:0000256" key="7">
    <source>
        <dbReference type="SAM" id="MobiDB-lite"/>
    </source>
</evidence>
<reference evidence="8 9" key="1">
    <citation type="submission" date="2014-07" db="EMBL/GenBank/DDBJ databases">
        <title>Tepidicaulis marinum gen. nov., sp. nov., a novel marine bacterium denitrifying nitrate to nitrous oxide strictly under microaerobic conditions.</title>
        <authorList>
            <person name="Takeuchi M."/>
            <person name="Yamagishi T."/>
            <person name="Kamagata Y."/>
            <person name="Oshima K."/>
            <person name="Hattori M."/>
            <person name="Katayama T."/>
            <person name="Hanada S."/>
            <person name="Tamaki H."/>
            <person name="Marumo K."/>
            <person name="Maeda H."/>
            <person name="Nedachi M."/>
            <person name="Iwasaki W."/>
            <person name="Suwa Y."/>
            <person name="Sakata S."/>
        </authorList>
    </citation>
    <scope>NUCLEOTIDE SEQUENCE [LARGE SCALE GENOMIC DNA]</scope>
    <source>
        <strain evidence="8 9">MA2</strain>
    </source>
</reference>
<dbReference type="PANTHER" id="PTHR30563">
    <property type="entry name" value="DNA RECOMBINATION PROTEIN RMUC"/>
    <property type="match status" value="1"/>
</dbReference>
<keyword evidence="5" id="KW-0233">DNA recombination</keyword>
<evidence type="ECO:0000256" key="4">
    <source>
        <dbReference type="ARBA" id="ARBA00023054"/>
    </source>
</evidence>
<evidence type="ECO:0000256" key="2">
    <source>
        <dbReference type="ARBA" id="ARBA00009840"/>
    </source>
</evidence>
<feature type="coiled-coil region" evidence="6">
    <location>
        <begin position="312"/>
        <end position="346"/>
    </location>
</feature>
<comment type="similarity">
    <text evidence="2">Belongs to the RmuC family.</text>
</comment>
<evidence type="ECO:0000256" key="6">
    <source>
        <dbReference type="SAM" id="Coils"/>
    </source>
</evidence>
<dbReference type="EMBL" id="BBIO01000008">
    <property type="protein sequence ID" value="GAK45309.1"/>
    <property type="molecule type" value="Genomic_DNA"/>
</dbReference>
<keyword evidence="4 6" id="KW-0175">Coiled coil</keyword>
<proteinExistence type="inferred from homology"/>
<comment type="function">
    <text evidence="1">Involved in DNA recombination.</text>
</comment>
<evidence type="ECO:0000256" key="5">
    <source>
        <dbReference type="ARBA" id="ARBA00023172"/>
    </source>
</evidence>
<dbReference type="eggNOG" id="COG1322">
    <property type="taxonomic scope" value="Bacteria"/>
</dbReference>
<evidence type="ECO:0000256" key="3">
    <source>
        <dbReference type="ARBA" id="ARBA00021840"/>
    </source>
</evidence>
<protein>
    <recommendedName>
        <fullName evidence="3">DNA recombination protein RmuC homolog</fullName>
    </recommendedName>
</protein>
<dbReference type="Proteomes" id="UP000028702">
    <property type="component" value="Unassembled WGS sequence"/>
</dbReference>
<feature type="region of interest" description="Disordered" evidence="7">
    <location>
        <begin position="368"/>
        <end position="388"/>
    </location>
</feature>
<dbReference type="InterPro" id="IPR003798">
    <property type="entry name" value="DNA_recombination_RmuC"/>
</dbReference>
<dbReference type="GO" id="GO:0006310">
    <property type="term" value="P:DNA recombination"/>
    <property type="evidence" value="ECO:0007669"/>
    <property type="project" value="UniProtKB-KW"/>
</dbReference>
<evidence type="ECO:0000256" key="1">
    <source>
        <dbReference type="ARBA" id="ARBA00003416"/>
    </source>
</evidence>
<comment type="caution">
    <text evidence="8">The sequence shown here is derived from an EMBL/GenBank/DDBJ whole genome shotgun (WGS) entry which is preliminary data.</text>
</comment>
<dbReference type="AlphaFoldDB" id="A0A081BB91"/>
<dbReference type="PANTHER" id="PTHR30563:SF0">
    <property type="entry name" value="DNA RECOMBINATION PROTEIN RMUC"/>
    <property type="match status" value="1"/>
</dbReference>
<dbReference type="Pfam" id="PF02646">
    <property type="entry name" value="RmuC"/>
    <property type="match status" value="1"/>
</dbReference>
<evidence type="ECO:0000313" key="8">
    <source>
        <dbReference type="EMBL" id="GAK45309.1"/>
    </source>
</evidence>
<gene>
    <name evidence="8" type="ORF">M2A_1808</name>
</gene>
<feature type="coiled-coil region" evidence="6">
    <location>
        <begin position="113"/>
        <end position="147"/>
    </location>
</feature>
<sequence length="388" mass="42701">MDFSSPDMLPTLLTAFGAVLLAVLAGFFAARFFGKGGNEEGAALKALMEAELTRLAQAQSELTGRLQSLAEGQHATQESLTRTLNERLDLVSQRMGQSLTDSSQKTQESLGQLQERLALIDQAQKNLNELSTQVVGLQDILANKQARGAFGEIQLNDIIVNALPPNAYAFQTTLRSGVRADCLLHLPNPPGSIVIDAKFPLDGYRAIRNASDPHAQKPAAAQFKRDVLKHVKDIAEKYIVPGETADSALMFMPSEAVYAELHASFPDVVEQSFRQKVWIVSPTTLMATLNTVRAVLKDAEMREHAHIIQHEVAKMLKDVERLDSRVDNLKKHFTQAEKDIKDIETSTAKIVRKGEQIAEVELEDAKRDALEEARPQGTSSQRDLLAGE</sequence>
<keyword evidence="9" id="KW-1185">Reference proteome</keyword>
<organism evidence="8 9">
    <name type="scientific">Tepidicaulis marinus</name>
    <dbReference type="NCBI Taxonomy" id="1333998"/>
    <lineage>
        <taxon>Bacteria</taxon>
        <taxon>Pseudomonadati</taxon>
        <taxon>Pseudomonadota</taxon>
        <taxon>Alphaproteobacteria</taxon>
        <taxon>Hyphomicrobiales</taxon>
        <taxon>Parvibaculaceae</taxon>
        <taxon>Tepidicaulis</taxon>
    </lineage>
</organism>
<evidence type="ECO:0000313" key="9">
    <source>
        <dbReference type="Proteomes" id="UP000028702"/>
    </source>
</evidence>
<accession>A0A081BB91</accession>
<dbReference type="STRING" id="1333998.M2A_1808"/>
<name>A0A081BB91_9HYPH</name>